<evidence type="ECO:0000313" key="3">
    <source>
        <dbReference type="Proteomes" id="UP000604046"/>
    </source>
</evidence>
<evidence type="ECO:0000313" key="2">
    <source>
        <dbReference type="EMBL" id="CAE7328913.1"/>
    </source>
</evidence>
<feature type="compositionally biased region" description="Basic and acidic residues" evidence="1">
    <location>
        <begin position="86"/>
        <end position="97"/>
    </location>
</feature>
<keyword evidence="3" id="KW-1185">Reference proteome</keyword>
<organism evidence="2 3">
    <name type="scientific">Symbiodinium natans</name>
    <dbReference type="NCBI Taxonomy" id="878477"/>
    <lineage>
        <taxon>Eukaryota</taxon>
        <taxon>Sar</taxon>
        <taxon>Alveolata</taxon>
        <taxon>Dinophyceae</taxon>
        <taxon>Suessiales</taxon>
        <taxon>Symbiodiniaceae</taxon>
        <taxon>Symbiodinium</taxon>
    </lineage>
</organism>
<name>A0A812NXI5_9DINO</name>
<feature type="region of interest" description="Disordered" evidence="1">
    <location>
        <begin position="314"/>
        <end position="335"/>
    </location>
</feature>
<dbReference type="AlphaFoldDB" id="A0A812NXI5"/>
<feature type="region of interest" description="Disordered" evidence="1">
    <location>
        <begin position="1"/>
        <end position="97"/>
    </location>
</feature>
<reference evidence="2" key="1">
    <citation type="submission" date="2021-02" db="EMBL/GenBank/DDBJ databases">
        <authorList>
            <person name="Dougan E. K."/>
            <person name="Rhodes N."/>
            <person name="Thang M."/>
            <person name="Chan C."/>
        </authorList>
    </citation>
    <scope>NUCLEOTIDE SEQUENCE</scope>
</reference>
<sequence length="509" mass="56122">MRKQRAEQAVKEMNKTTEVGGPIHQAGMITPDQGSEGWGNRSPAPRSPGIGGQYEQFVINTPPEGRGRDDEMRATSSPPRRAKTRTPVDSDKSSLGEIDGRIDDLQTVVVDTQTDVAKLKVASECASAIANSSAEKADVMSKRLVECEEEVKHWKGWIESQQIDTKTTLSQELKEMSRVMDGSISEDRMDDTMAPPLTEGAMQLARKMRRQVENMKVLKTSVTTRLKGVEERLSTVEHSADVVKQSTGSKITTIETGLNEMRRGIGAVFSGMHMRHENGTWRSERLDKVETVLNRQWDQIKLAGEELKKLKSKGSQNAGIDKASSSHCNTQGKGPGCGCREPGEGHGTCIDGAVRGETKKLSEVVLAQKEHIMTVAREVIKNRKSVAEIVANMTKVHKNCENVAARTDRIDERRNGDQAWVKDTVRKMEKTMESMSSRMIDEQKRVMGEFILVNARIDESARNEGVGKARGNSAEIGKPPTMSLCHAGEIVTVEVGELMEEPGVTTLEE</sequence>
<evidence type="ECO:0000256" key="1">
    <source>
        <dbReference type="SAM" id="MobiDB-lite"/>
    </source>
</evidence>
<proteinExistence type="predicted"/>
<accession>A0A812NXI5</accession>
<dbReference type="EMBL" id="CAJNDS010002103">
    <property type="protein sequence ID" value="CAE7328913.1"/>
    <property type="molecule type" value="Genomic_DNA"/>
</dbReference>
<dbReference type="Proteomes" id="UP000604046">
    <property type="component" value="Unassembled WGS sequence"/>
</dbReference>
<protein>
    <submittedName>
        <fullName evidence="2">Uncharacterized protein</fullName>
    </submittedName>
</protein>
<feature type="compositionally biased region" description="Basic and acidic residues" evidence="1">
    <location>
        <begin position="1"/>
        <end position="15"/>
    </location>
</feature>
<comment type="caution">
    <text evidence="2">The sequence shown here is derived from an EMBL/GenBank/DDBJ whole genome shotgun (WGS) entry which is preliminary data.</text>
</comment>
<feature type="compositionally biased region" description="Polar residues" evidence="1">
    <location>
        <begin position="314"/>
        <end position="331"/>
    </location>
</feature>
<gene>
    <name evidence="2" type="ORF">SNAT2548_LOCUS17217</name>
</gene>